<reference evidence="5 6" key="1">
    <citation type="submission" date="2017-05" db="EMBL/GenBank/DDBJ databases">
        <authorList>
            <person name="Varghese N."/>
            <person name="Submissions S."/>
        </authorList>
    </citation>
    <scope>NUCLEOTIDE SEQUENCE [LARGE SCALE GENOMIC DNA]</scope>
    <source>
        <strain evidence="5 6">DSM 19036</strain>
    </source>
</reference>
<keyword evidence="6" id="KW-1185">Reference proteome</keyword>
<dbReference type="EMBL" id="FXTN01000013">
    <property type="protein sequence ID" value="SMO96488.1"/>
    <property type="molecule type" value="Genomic_DNA"/>
</dbReference>
<keyword evidence="3 5" id="KW-0808">Transferase</keyword>
<dbReference type="OrthoDB" id="9771846at2"/>
<dbReference type="Proteomes" id="UP000320300">
    <property type="component" value="Unassembled WGS sequence"/>
</dbReference>
<feature type="domain" description="Glycosyltransferase 2-like" evidence="4">
    <location>
        <begin position="5"/>
        <end position="135"/>
    </location>
</feature>
<evidence type="ECO:0000313" key="6">
    <source>
        <dbReference type="Proteomes" id="UP000320300"/>
    </source>
</evidence>
<comment type="similarity">
    <text evidence="1">Belongs to the glycosyltransferase 2 family.</text>
</comment>
<dbReference type="InterPro" id="IPR001173">
    <property type="entry name" value="Glyco_trans_2-like"/>
</dbReference>
<dbReference type="PANTHER" id="PTHR43179:SF12">
    <property type="entry name" value="GALACTOFURANOSYLTRANSFERASE GLFT2"/>
    <property type="match status" value="1"/>
</dbReference>
<gene>
    <name evidence="5" type="ORF">SAMN06265348_11395</name>
</gene>
<evidence type="ECO:0000256" key="2">
    <source>
        <dbReference type="ARBA" id="ARBA00022676"/>
    </source>
</evidence>
<proteinExistence type="inferred from homology"/>
<dbReference type="Gene3D" id="3.90.550.10">
    <property type="entry name" value="Spore Coat Polysaccharide Biosynthesis Protein SpsA, Chain A"/>
    <property type="match status" value="1"/>
</dbReference>
<dbReference type="SUPFAM" id="SSF53448">
    <property type="entry name" value="Nucleotide-diphospho-sugar transferases"/>
    <property type="match status" value="1"/>
</dbReference>
<dbReference type="PANTHER" id="PTHR43179">
    <property type="entry name" value="RHAMNOSYLTRANSFERASE WBBL"/>
    <property type="match status" value="1"/>
</dbReference>
<evidence type="ECO:0000256" key="1">
    <source>
        <dbReference type="ARBA" id="ARBA00006739"/>
    </source>
</evidence>
<accession>A0A521FJX0</accession>
<dbReference type="GO" id="GO:0016757">
    <property type="term" value="F:glycosyltransferase activity"/>
    <property type="evidence" value="ECO:0007669"/>
    <property type="project" value="UniProtKB-KW"/>
</dbReference>
<evidence type="ECO:0000313" key="5">
    <source>
        <dbReference type="EMBL" id="SMO96488.1"/>
    </source>
</evidence>
<dbReference type="RefSeq" id="WP_142530522.1">
    <property type="nucleotide sequence ID" value="NZ_CBCSJO010000012.1"/>
</dbReference>
<protein>
    <submittedName>
        <fullName evidence="5">Glycosyltransferase, GT2 family</fullName>
    </submittedName>
</protein>
<organism evidence="5 6">
    <name type="scientific">Pedobacter westerhofensis</name>
    <dbReference type="NCBI Taxonomy" id="425512"/>
    <lineage>
        <taxon>Bacteria</taxon>
        <taxon>Pseudomonadati</taxon>
        <taxon>Bacteroidota</taxon>
        <taxon>Sphingobacteriia</taxon>
        <taxon>Sphingobacteriales</taxon>
        <taxon>Sphingobacteriaceae</taxon>
        <taxon>Pedobacter</taxon>
    </lineage>
</organism>
<keyword evidence="2" id="KW-0328">Glycosyltransferase</keyword>
<dbReference type="AlphaFoldDB" id="A0A521FJX0"/>
<dbReference type="Pfam" id="PF00535">
    <property type="entry name" value="Glycos_transf_2"/>
    <property type="match status" value="1"/>
</dbReference>
<evidence type="ECO:0000259" key="4">
    <source>
        <dbReference type="Pfam" id="PF00535"/>
    </source>
</evidence>
<evidence type="ECO:0000256" key="3">
    <source>
        <dbReference type="ARBA" id="ARBA00022679"/>
    </source>
</evidence>
<sequence length="280" mass="31816">MNIAVLLATFNRREKTLSCLESLYEQALPEGTTLTVFLTDDNSSDGTRDALQEKYPQVKVFKGSGSLFWAGGMRNSWGEALKTDPEYYLLLNDDTLLEKDAIKKLLKYYDIHGTVPNAIAIGSTIDHNNEISYGGRLLYNQKKVQNYTAYSETEYVECDLANANIMLVPREIVEQVGILSDRYTHSIADFDYTLKAKKAGFKAVVMPGVLGSCIDDHGNNWKTGKATLKERISYLKSPKGLAYKEYMAFIKHHFPTHVPEAFVKLWMKTLFPVIWDKFKR</sequence>
<name>A0A521FJX0_9SPHI</name>
<dbReference type="InterPro" id="IPR029044">
    <property type="entry name" value="Nucleotide-diphossugar_trans"/>
</dbReference>